<dbReference type="eggNOG" id="ENOG5030CDQ">
    <property type="taxonomic scope" value="Bacteria"/>
</dbReference>
<dbReference type="AlphaFoldDB" id="A0A0A2T846"/>
<evidence type="ECO:0000313" key="3">
    <source>
        <dbReference type="Proteomes" id="UP000030147"/>
    </source>
</evidence>
<protein>
    <submittedName>
        <fullName evidence="2">Uncharacterized protein</fullName>
    </submittedName>
</protein>
<reference evidence="2 3" key="1">
    <citation type="journal article" date="2015" name="Stand. Genomic Sci.">
        <title>High quality draft genome sequence of the moderately halophilic bacterium Pontibacillus yanchengensis Y32(T) and comparison among Pontibacillus genomes.</title>
        <authorList>
            <person name="Huang J."/>
            <person name="Qiao Z.X."/>
            <person name="Tang J.W."/>
            <person name="Wang G."/>
        </authorList>
    </citation>
    <scope>NUCLEOTIDE SEQUENCE [LARGE SCALE GENOMIC DNA]</scope>
    <source>
        <strain evidence="2 3">Y32</strain>
    </source>
</reference>
<keyword evidence="1" id="KW-1133">Transmembrane helix</keyword>
<keyword evidence="3" id="KW-1185">Reference proteome</keyword>
<sequence>MYPILYGIIIVISIASLIGTLYVGKVVNKTSAKYDKEGDKGESSLTAQTNVKNNSSIQMLSIIYIIFFILTIIAIALLLIL</sequence>
<accession>A0A0A2T846</accession>
<proteinExistence type="predicted"/>
<keyword evidence="1" id="KW-0812">Transmembrane</keyword>
<organism evidence="2 3">
    <name type="scientific">Pontibacillus yanchengensis Y32</name>
    <dbReference type="NCBI Taxonomy" id="1385514"/>
    <lineage>
        <taxon>Bacteria</taxon>
        <taxon>Bacillati</taxon>
        <taxon>Bacillota</taxon>
        <taxon>Bacilli</taxon>
        <taxon>Bacillales</taxon>
        <taxon>Bacillaceae</taxon>
        <taxon>Pontibacillus</taxon>
    </lineage>
</organism>
<dbReference type="Proteomes" id="UP000030147">
    <property type="component" value="Unassembled WGS sequence"/>
</dbReference>
<keyword evidence="1" id="KW-0472">Membrane</keyword>
<feature type="transmembrane region" description="Helical" evidence="1">
    <location>
        <begin position="6"/>
        <end position="24"/>
    </location>
</feature>
<dbReference type="STRING" id="1385514.N782_14730"/>
<name>A0A0A2T846_9BACI</name>
<dbReference type="RefSeq" id="WP_036821456.1">
    <property type="nucleotide sequence ID" value="NZ_AVBF01000042.1"/>
</dbReference>
<gene>
    <name evidence="2" type="ORF">N782_14730</name>
</gene>
<evidence type="ECO:0000256" key="1">
    <source>
        <dbReference type="SAM" id="Phobius"/>
    </source>
</evidence>
<evidence type="ECO:0000313" key="2">
    <source>
        <dbReference type="EMBL" id="KGP71962.1"/>
    </source>
</evidence>
<dbReference type="EMBL" id="AVBF01000042">
    <property type="protein sequence ID" value="KGP71962.1"/>
    <property type="molecule type" value="Genomic_DNA"/>
</dbReference>
<comment type="caution">
    <text evidence="2">The sequence shown here is derived from an EMBL/GenBank/DDBJ whole genome shotgun (WGS) entry which is preliminary data.</text>
</comment>
<feature type="transmembrane region" description="Helical" evidence="1">
    <location>
        <begin position="62"/>
        <end position="80"/>
    </location>
</feature>
<dbReference type="OrthoDB" id="9965695at2"/>